<reference evidence="2 3" key="1">
    <citation type="submission" date="2015-01" db="EMBL/GenBank/DDBJ databases">
        <title>Evolution of Trichinella species and genotypes.</title>
        <authorList>
            <person name="Korhonen P.K."/>
            <person name="Edoardo P."/>
            <person name="Giuseppe L.R."/>
            <person name="Gasser R.B."/>
        </authorList>
    </citation>
    <scope>NUCLEOTIDE SEQUENCE [LARGE SCALE GENOMIC DNA]</scope>
    <source>
        <strain evidence="2">ISS120</strain>
    </source>
</reference>
<sequence>MIKIFQKLIFIAIFQNVKQMLFTSNFYEENMLCLLESKPLDNHSEVLSSMFTTTVGECIAKCNEANNPCNSVYYVHNAADERNVCYHLIYKIQAGSDLTKNNEKFLYYIQKCDLASNGTVSTNATSNSVNRVHLPLFKLNCYLEQQSLSLAMNSTFIGQEFSMNNDLCAYYCHIRNSCNAIFFMAEENICKLYHSEIDDRISVSTQEEYYEFYLMLGCIDDAVSATTILLTDSYGNRHTLSFRAPDEDFIPFYNDYDANELENNEEIVHIFHFHIQCKAMQMSSSEAKEFKLHSRIHSVLSLNMCMHHCLSTGSNWVFRAVVYHKEKKICELYTKNVNGSSILSDEEQKMIKLYNCFKDREYERINNPEPLNIFFEELGKTSEQTRFVTYFSEENLSCLLEHRHLKQNETSVLEKLPLSTLTDCIVACYLRNRSGFCNEIYFSKSKLICYFIEQQEDPFEDTDEEHRYLYYFIHKCAFGKKNLLNDEKIQKKSHNFDILKSYVILHDVSQICYLEQRSLKETKNAIAFRNITSSSLFACIYFCQQWGSSANCNAVSYSLETGACILYHNYVPVLQRSSVESSSTKFYSVILCLDISIEVISIEIIKGTNFNFECSTEITPEQRGIISEDFESQPFSSRGSEWMEYIASFGSRRAFLTANLYEFYEICKIKEVDPKSVKNLILHKSYPRVNSLNTCLHKCRRAISEWPYRAVHYSPEKKYCHIYVKSNGTSVNVILEADEQFVELQTCFTDRRYDRANNPDALVFYIQNQGEVCLVEFYRKVFLNHWKTINYIMNATNIIECLSWCRHYDNRDECSAINFAVDGKCRLLKKLYRRVSYRTLRKSVFGEVLVCKPGCLTDEFQPF</sequence>
<dbReference type="EMBL" id="JYDI01000043">
    <property type="protein sequence ID" value="KRY56420.1"/>
    <property type="molecule type" value="Genomic_DNA"/>
</dbReference>
<dbReference type="Gene3D" id="3.50.4.10">
    <property type="entry name" value="Hepatocyte Growth Factor"/>
    <property type="match status" value="1"/>
</dbReference>
<gene>
    <name evidence="2" type="ORF">T03_4849</name>
</gene>
<proteinExistence type="predicted"/>
<dbReference type="AlphaFoldDB" id="A0A0V1D4Y2"/>
<keyword evidence="3" id="KW-1185">Reference proteome</keyword>
<evidence type="ECO:0000259" key="1">
    <source>
        <dbReference type="PROSITE" id="PS50948"/>
    </source>
</evidence>
<accession>A0A0V1D4Y2</accession>
<name>A0A0V1D4Y2_TRIBR</name>
<dbReference type="PROSITE" id="PS50948">
    <property type="entry name" value="PAN"/>
    <property type="match status" value="2"/>
</dbReference>
<evidence type="ECO:0000313" key="3">
    <source>
        <dbReference type="Proteomes" id="UP000054653"/>
    </source>
</evidence>
<organism evidence="2 3">
    <name type="scientific">Trichinella britovi</name>
    <name type="common">Parasitic roundworm</name>
    <dbReference type="NCBI Taxonomy" id="45882"/>
    <lineage>
        <taxon>Eukaryota</taxon>
        <taxon>Metazoa</taxon>
        <taxon>Ecdysozoa</taxon>
        <taxon>Nematoda</taxon>
        <taxon>Enoplea</taxon>
        <taxon>Dorylaimia</taxon>
        <taxon>Trichinellida</taxon>
        <taxon>Trichinellidae</taxon>
        <taxon>Trichinella</taxon>
    </lineage>
</organism>
<comment type="caution">
    <text evidence="2">The sequence shown here is derived from an EMBL/GenBank/DDBJ whole genome shotgun (WGS) entry which is preliminary data.</text>
</comment>
<protein>
    <recommendedName>
        <fullName evidence="1">Apple domain-containing protein</fullName>
    </recommendedName>
</protein>
<evidence type="ECO:0000313" key="2">
    <source>
        <dbReference type="EMBL" id="KRY56420.1"/>
    </source>
</evidence>
<dbReference type="SMART" id="SM00473">
    <property type="entry name" value="PAN_AP"/>
    <property type="match status" value="4"/>
</dbReference>
<feature type="domain" description="Apple" evidence="1">
    <location>
        <begin position="512"/>
        <end position="592"/>
    </location>
</feature>
<dbReference type="STRING" id="45882.A0A0V1D4Y2"/>
<dbReference type="InterPro" id="IPR003609">
    <property type="entry name" value="Pan_app"/>
</dbReference>
<feature type="domain" description="Apple" evidence="1">
    <location>
        <begin position="33"/>
        <end position="112"/>
    </location>
</feature>
<dbReference type="OrthoDB" id="5918154at2759"/>
<dbReference type="Proteomes" id="UP000054653">
    <property type="component" value="Unassembled WGS sequence"/>
</dbReference>